<dbReference type="InterPro" id="IPR025201">
    <property type="entry name" value="KdpD_TM"/>
</dbReference>
<dbReference type="InterPro" id="IPR027417">
    <property type="entry name" value="P-loop_NTPase"/>
</dbReference>
<keyword evidence="4" id="KW-0597">Phosphoprotein</keyword>
<evidence type="ECO:0000256" key="4">
    <source>
        <dbReference type="ARBA" id="ARBA00022553"/>
    </source>
</evidence>
<feature type="transmembrane region" description="Helical" evidence="13">
    <location>
        <begin position="457"/>
        <end position="476"/>
    </location>
</feature>
<dbReference type="AlphaFoldDB" id="V5H1C1"/>
<dbReference type="InterPro" id="IPR038318">
    <property type="entry name" value="KdpD_sf"/>
</dbReference>
<accession>V5H1C1</accession>
<dbReference type="Pfam" id="PF02702">
    <property type="entry name" value="KdpD"/>
    <property type="match status" value="1"/>
</dbReference>
<keyword evidence="11" id="KW-0902">Two-component regulatory system</keyword>
<dbReference type="InterPro" id="IPR029016">
    <property type="entry name" value="GAF-like_dom_sf"/>
</dbReference>
<protein>
    <recommendedName>
        <fullName evidence="3">histidine kinase</fullName>
        <ecNumber evidence="3">2.7.13.3</ecNumber>
    </recommendedName>
</protein>
<evidence type="ECO:0000256" key="9">
    <source>
        <dbReference type="ARBA" id="ARBA00022840"/>
    </source>
</evidence>
<dbReference type="SUPFAM" id="SSF52540">
    <property type="entry name" value="P-loop containing nucleoside triphosphate hydrolases"/>
    <property type="match status" value="1"/>
</dbReference>
<dbReference type="InterPro" id="IPR036890">
    <property type="entry name" value="HATPase_C_sf"/>
</dbReference>
<sequence>MRDEARADALLSTVEESNRGRLTIFLGAAPGVGKTYSMLQAAKEQVAGGRKVLIGVVETHGRQDTAALAQGMDRIPCELYEYRGKSLAEFSLDGALDACPDLLVLDELAHSNVPGSRHDKRYQDVEELLEVGIDVFTTLNVQHLSSLHDTIKQLTGVEVREQVPDTLLESAYEIKLVDLPVRELLGRLEAGKVYMPQQARAAMRSFFTHGNLSALRELALHTAAQCVDRQTQLLRTAKGDEQTAIVPHLLVCVESSCEAETLIRRGHQFARLRHLPWSIVAFGKEAQDPELTKALELARELGADVEILYRPERAKAVQEAAKRLKITALMVSNRKTSWWRKGLGQQLQGTDAPWMLILVPAPKPNRRRPHNDEPSNLRDYLQALIVMAVASLVAFPFRHLLSLSDLSMIYQVGILVVAVRTRFRTTVFAAIVAFLCFNFFFTAPYFDFFIEHRSDTITALVFLLFALFTGHLASRLRKQVLRLRRSNYFSISLLEFSRSLSSQLTHHEFLEEGGRQLSLALGLDVLVMGTDTEHGLCTISRSSPGAGITVKAQTAAKWCLKNGESAGYSTNTLNSCDWLFLPLKLNDGQVHQVVGIRGDVSLKTTQRRNQLDSWLEVWRQALSQSQLREALAKERLKSETEQQRALLLSSISHDLRTPLTTLIGSTESWLSYHTQLSEDEQVSLIEGISSEGKRLHRYITHLLDMTRIGQGELTLNRQPATANRLLHSVVDRLQAELKPFKLITHIDDEIPELNVHSSLLEQSLVNILDNARQWSKAGDKIRFDVCKLDDDLSIKIFDQGPGIAPPLRKQVFEPFFTTRQQDCGQGGSGLGLAIAKGMVQAHGGTIKALTCNNENEYTTCIHIELPLDQNGLESRQ</sequence>
<evidence type="ECO:0000256" key="1">
    <source>
        <dbReference type="ARBA" id="ARBA00000085"/>
    </source>
</evidence>
<dbReference type="InterPro" id="IPR003661">
    <property type="entry name" value="HisK_dim/P_dom"/>
</dbReference>
<evidence type="ECO:0000256" key="2">
    <source>
        <dbReference type="ARBA" id="ARBA00004141"/>
    </source>
</evidence>
<dbReference type="Gene3D" id="3.40.50.300">
    <property type="entry name" value="P-loop containing nucleotide triphosphate hydrolases"/>
    <property type="match status" value="1"/>
</dbReference>
<dbReference type="CDD" id="cd00075">
    <property type="entry name" value="HATPase"/>
    <property type="match status" value="1"/>
</dbReference>
<dbReference type="GO" id="GO:0005886">
    <property type="term" value="C:plasma membrane"/>
    <property type="evidence" value="ECO:0007669"/>
    <property type="project" value="TreeGrafter"/>
</dbReference>
<dbReference type="Gene3D" id="3.30.565.10">
    <property type="entry name" value="Histidine kinase-like ATPase, C-terminal domain"/>
    <property type="match status" value="1"/>
</dbReference>
<keyword evidence="10 13" id="KW-1133">Transmembrane helix</keyword>
<evidence type="ECO:0000256" key="7">
    <source>
        <dbReference type="ARBA" id="ARBA00022741"/>
    </source>
</evidence>
<feature type="transmembrane region" description="Helical" evidence="13">
    <location>
        <begin position="377"/>
        <end position="395"/>
    </location>
</feature>
<evidence type="ECO:0000256" key="6">
    <source>
        <dbReference type="ARBA" id="ARBA00022692"/>
    </source>
</evidence>
<dbReference type="Pfam" id="PF02518">
    <property type="entry name" value="HATPase_c"/>
    <property type="match status" value="1"/>
</dbReference>
<dbReference type="SUPFAM" id="SSF55874">
    <property type="entry name" value="ATPase domain of HSP90 chaperone/DNA topoisomerase II/histidine kinase"/>
    <property type="match status" value="1"/>
</dbReference>
<evidence type="ECO:0000259" key="14">
    <source>
        <dbReference type="PROSITE" id="PS50109"/>
    </source>
</evidence>
<comment type="catalytic activity">
    <reaction evidence="1">
        <text>ATP + protein L-histidine = ADP + protein N-phospho-L-histidine.</text>
        <dbReference type="EC" id="2.7.13.3"/>
    </reaction>
</comment>
<dbReference type="EC" id="2.7.13.3" evidence="3"/>
<keyword evidence="8 15" id="KW-0418">Kinase</keyword>
<reference evidence="16" key="1">
    <citation type="submission" date="2012-12" db="EMBL/GenBank/DDBJ databases">
        <title>Genome Sequence of Photobacterium leiognathi lrivu.4.1.</title>
        <authorList>
            <person name="Urbanczyk H."/>
            <person name="Ogura Y."/>
            <person name="Hayashi T."/>
            <person name="Dunlap P.V."/>
        </authorList>
    </citation>
    <scope>NUCLEOTIDE SEQUENCE [LARGE SCALE GENOMIC DNA]</scope>
    <source>
        <strain evidence="16">lrivu.4.1</strain>
    </source>
</reference>
<dbReference type="eggNOG" id="COG2205">
    <property type="taxonomic scope" value="Bacteria"/>
</dbReference>
<keyword evidence="12 13" id="KW-0472">Membrane</keyword>
<evidence type="ECO:0000256" key="8">
    <source>
        <dbReference type="ARBA" id="ARBA00022777"/>
    </source>
</evidence>
<feature type="domain" description="Histidine kinase" evidence="14">
    <location>
        <begin position="650"/>
        <end position="869"/>
    </location>
</feature>
<dbReference type="GO" id="GO:0005524">
    <property type="term" value="F:ATP binding"/>
    <property type="evidence" value="ECO:0007669"/>
    <property type="project" value="UniProtKB-KW"/>
</dbReference>
<dbReference type="Gene3D" id="3.30.450.40">
    <property type="match status" value="1"/>
</dbReference>
<keyword evidence="5" id="KW-0808">Transferase</keyword>
<keyword evidence="7" id="KW-0547">Nucleotide-binding</keyword>
<dbReference type="InterPro" id="IPR052023">
    <property type="entry name" value="Histidine_kinase_KdpD"/>
</dbReference>
<dbReference type="Pfam" id="PF00512">
    <property type="entry name" value="HisKA"/>
    <property type="match status" value="1"/>
</dbReference>
<dbReference type="HOGENOM" id="CLU_000445_113_2_6"/>
<dbReference type="Gene3D" id="1.20.120.620">
    <property type="entry name" value="Backbone structure of the membrane domain of e. Coli histidine kinase receptor kdpd"/>
    <property type="match status" value="1"/>
</dbReference>
<dbReference type="GO" id="GO:0000155">
    <property type="term" value="F:phosphorelay sensor kinase activity"/>
    <property type="evidence" value="ECO:0007669"/>
    <property type="project" value="InterPro"/>
</dbReference>
<name>V5H1C1_PHOLE</name>
<organism evidence="15 16">
    <name type="scientific">Photobacterium leiognathi lrivu.4.1</name>
    <dbReference type="NCBI Taxonomy" id="1248232"/>
    <lineage>
        <taxon>Bacteria</taxon>
        <taxon>Pseudomonadati</taxon>
        <taxon>Pseudomonadota</taxon>
        <taxon>Gammaproteobacteria</taxon>
        <taxon>Vibrionales</taxon>
        <taxon>Vibrionaceae</taxon>
        <taxon>Photobacterium</taxon>
    </lineage>
</organism>
<proteinExistence type="predicted"/>
<comment type="subcellular location">
    <subcellularLocation>
        <location evidence="2">Membrane</location>
        <topology evidence="2">Multi-pass membrane protein</topology>
    </subcellularLocation>
</comment>
<dbReference type="PANTHER" id="PTHR45569">
    <property type="entry name" value="SENSOR PROTEIN KDPD"/>
    <property type="match status" value="1"/>
</dbReference>
<dbReference type="PANTHER" id="PTHR45569:SF1">
    <property type="entry name" value="SENSOR PROTEIN KDPD"/>
    <property type="match status" value="1"/>
</dbReference>
<dbReference type="PRINTS" id="PR00344">
    <property type="entry name" value="BCTRLSENSOR"/>
</dbReference>
<dbReference type="FunFam" id="3.40.50.300:FF:000483">
    <property type="entry name" value="Sensor histidine kinase KdpD"/>
    <property type="match status" value="1"/>
</dbReference>
<dbReference type="Pfam" id="PF13493">
    <property type="entry name" value="DUF4118"/>
    <property type="match status" value="1"/>
</dbReference>
<dbReference type="CDD" id="cd00082">
    <property type="entry name" value="HisKA"/>
    <property type="match status" value="1"/>
</dbReference>
<dbReference type="SMART" id="SM00387">
    <property type="entry name" value="HATPase_c"/>
    <property type="match status" value="1"/>
</dbReference>
<dbReference type="EMBL" id="DF196808">
    <property type="protein sequence ID" value="GAD28545.1"/>
    <property type="molecule type" value="Genomic_DNA"/>
</dbReference>
<evidence type="ECO:0000256" key="5">
    <source>
        <dbReference type="ARBA" id="ARBA00022679"/>
    </source>
</evidence>
<feature type="transmembrane region" description="Helical" evidence="13">
    <location>
        <begin position="426"/>
        <end position="445"/>
    </location>
</feature>
<dbReference type="Proteomes" id="UP000030675">
    <property type="component" value="Unassembled WGS sequence"/>
</dbReference>
<evidence type="ECO:0000256" key="13">
    <source>
        <dbReference type="SAM" id="Phobius"/>
    </source>
</evidence>
<dbReference type="Gene3D" id="1.10.287.130">
    <property type="match status" value="1"/>
</dbReference>
<dbReference type="InterPro" id="IPR003852">
    <property type="entry name" value="Sig_transdc_His_kinase_KdpD_N"/>
</dbReference>
<evidence type="ECO:0000313" key="15">
    <source>
        <dbReference type="EMBL" id="GAD28545.1"/>
    </source>
</evidence>
<dbReference type="InterPro" id="IPR036097">
    <property type="entry name" value="HisK_dim/P_sf"/>
</dbReference>
<dbReference type="RefSeq" id="WP_023931086.1">
    <property type="nucleotide sequence ID" value="NZ_DF196808.1"/>
</dbReference>
<dbReference type="PROSITE" id="PS50109">
    <property type="entry name" value="HIS_KIN"/>
    <property type="match status" value="1"/>
</dbReference>
<evidence type="ECO:0000256" key="3">
    <source>
        <dbReference type="ARBA" id="ARBA00012438"/>
    </source>
</evidence>
<keyword evidence="6 13" id="KW-0812">Transmembrane</keyword>
<evidence type="ECO:0000256" key="12">
    <source>
        <dbReference type="ARBA" id="ARBA00023136"/>
    </source>
</evidence>
<gene>
    <name evidence="15" type="ORF">PLEI_0185</name>
</gene>
<dbReference type="GO" id="GO:0005737">
    <property type="term" value="C:cytoplasm"/>
    <property type="evidence" value="ECO:0007669"/>
    <property type="project" value="UniProtKB-ARBA"/>
</dbReference>
<dbReference type="InterPro" id="IPR005467">
    <property type="entry name" value="His_kinase_dom"/>
</dbReference>
<evidence type="ECO:0000313" key="16">
    <source>
        <dbReference type="Proteomes" id="UP000030675"/>
    </source>
</evidence>
<dbReference type="InterPro" id="IPR003594">
    <property type="entry name" value="HATPase_dom"/>
</dbReference>
<evidence type="ECO:0000256" key="10">
    <source>
        <dbReference type="ARBA" id="ARBA00022989"/>
    </source>
</evidence>
<dbReference type="InterPro" id="IPR004358">
    <property type="entry name" value="Sig_transdc_His_kin-like_C"/>
</dbReference>
<dbReference type="SUPFAM" id="SSF47384">
    <property type="entry name" value="Homodimeric domain of signal transducing histidine kinase"/>
    <property type="match status" value="1"/>
</dbReference>
<evidence type="ECO:0000256" key="11">
    <source>
        <dbReference type="ARBA" id="ARBA00023012"/>
    </source>
</evidence>
<dbReference type="SMART" id="SM00388">
    <property type="entry name" value="HisKA"/>
    <property type="match status" value="1"/>
</dbReference>
<keyword evidence="9" id="KW-0067">ATP-binding</keyword>